<reference evidence="2 3" key="1">
    <citation type="submission" date="2017-12" db="EMBL/GenBank/DDBJ databases">
        <authorList>
            <person name="Pombert J.-F."/>
            <person name="Haag K.L."/>
            <person name="Ebert D."/>
        </authorList>
    </citation>
    <scope>NUCLEOTIDE SEQUENCE [LARGE SCALE GENOMIC DNA]</scope>
    <source>
        <strain evidence="2">BE-OM-2</strain>
    </source>
</reference>
<dbReference type="VEuPathDB" id="MicrosporidiaDB:CWI39_2101p0010"/>
<organism evidence="2 3">
    <name type="scientific">Hamiltosporidium magnivora</name>
    <dbReference type="NCBI Taxonomy" id="148818"/>
    <lineage>
        <taxon>Eukaryota</taxon>
        <taxon>Fungi</taxon>
        <taxon>Fungi incertae sedis</taxon>
        <taxon>Microsporidia</taxon>
        <taxon>Dubosqiidae</taxon>
        <taxon>Hamiltosporidium</taxon>
    </lineage>
</organism>
<dbReference type="EMBL" id="PITI01000752">
    <property type="protein sequence ID" value="TBU04522.1"/>
    <property type="molecule type" value="Genomic_DNA"/>
</dbReference>
<feature type="region of interest" description="Disordered" evidence="1">
    <location>
        <begin position="1012"/>
        <end position="1031"/>
    </location>
</feature>
<comment type="caution">
    <text evidence="2">The sequence shown here is derived from an EMBL/GenBank/DDBJ whole genome shotgun (WGS) entry which is preliminary data.</text>
</comment>
<feature type="compositionally biased region" description="Basic and acidic residues" evidence="1">
    <location>
        <begin position="1435"/>
        <end position="1449"/>
    </location>
</feature>
<feature type="non-terminal residue" evidence="2">
    <location>
        <position position="1711"/>
    </location>
</feature>
<dbReference type="VEuPathDB" id="MicrosporidiaDB:CWI36_0752p0010"/>
<dbReference type="Proteomes" id="UP000291404">
    <property type="component" value="Unassembled WGS sequence"/>
</dbReference>
<feature type="region of interest" description="Disordered" evidence="1">
    <location>
        <begin position="1416"/>
        <end position="1465"/>
    </location>
</feature>
<gene>
    <name evidence="2" type="ORF">CWI36_0752p0010</name>
</gene>
<dbReference type="PANTHER" id="PTHR20916:SF18">
    <property type="entry name" value="IPT_TIG DOMAIN-CONTAINING PROTEIN"/>
    <property type="match status" value="1"/>
</dbReference>
<protein>
    <submittedName>
        <fullName evidence="2">Uncharacterized protein</fullName>
    </submittedName>
</protein>
<accession>A0A4V2JVL4</accession>
<evidence type="ECO:0000313" key="3">
    <source>
        <dbReference type="Proteomes" id="UP000291404"/>
    </source>
</evidence>
<sequence>MLKEILQSNEDFKKKIENFETYVNTPQYLQEIYKSTDFTDTFLPFAIQVLEAHPPDKANTRTTQIRTTVLRTLFRTKPKDSLDTHQLYRLLSHTILHDTLHNSSLSIKCYVSILKKLRIPDDCTLDLLNCLYILITEIATNILSNTDTLIFSSFYTLSEAIPLLILLLKISKTPKDPLIKIIDILTQFYKIFVNDLPDTKIFLSNEHILIEVISLFSKILKLHSEILLISPKHDWSFKSIFPEVCIFQITFCPDDAIDLKKEIFHQISYLTTKFKDVFQQYIEIIISEDLMIKSSTPYLRVLGLTVLTDIAFHYKDRLSKEHIYKIANTATNFLDHELSVFFLPTYSLSNTFTIYPTTISNTTISYSFPNSFHLTPNQTNKEYEEVNQYFKSSNLDNINLDNIGNIDNLDNNTYNNQSTNQSTNQPTNTHNTYNTNTLSVVDEDTFTTIKYIINTLYQINDIFFTLKHSSYEKTAFYIKNLHTLTRIFNITPYLLQQDISQTKIISRSSIKSIKNILHYLSYKEPYIFNSEENNSFSLLYRTGLFIYTKILEEKDILDEFCSIFLYLEEKVFLDIFNVNVYYLLTSTMFNNNLFCIWRFYLSVQNISAKVSYYLVSEMKYCLSCLDNKVFEGGDNDSREVGGSMDRGVSNSSKDYKDINRGVSNISNDYRDSSYKGVSNSSKDYRDSSYKGVSNRDSDRDSSYKDINRGVSTSISDYKGVSNSSSNIKGFNNNTYEQHPFTTNTYEQHPFTTNTNQHPFTTNNIEQHPTNPSNTPLYNITPLPLFFLEAFKHIFKSLLIYPLDMEIYVIAYLHTILKTLITEDPHRMFYYKILKELFIYLGISFGRYNGVYRYLFTKLPDIIYALRDMMHKHYDQDIFIELILNVPISLSVLIPCIRDLAEPLCKGLRGNIDLQFRSLRTLELCLDNLNLEYVESITEGYMYEIVCILMEMMDRKETNSIAARILGKLKTFNRKFLESTQTYIHKSYNKGMFDIVCGMIGVSNGLEGVNDSSRVEGVNDSSRLEGVSNSSSVLEGVSNTTYEQQGVNNNNTINNNTVNNNTVNNNTSNNTNNNNISKQDPFINSIYTNNTITPTSIITLPLDTALTHAIQYIIGISIKESFIGSVSDIHTFKNTIKIPFVSNTLLYNSYILIANFIYEAAGWSVLENGEVIEKACKHLRIIKKERFTNFLRNKYQSALNFTHLKRLKGISMESIINKKQIFYDSILSLFECSNFSFENNSYFILKRLATQVVVYKIIQRFKLFSLKTKIHFDYTPFIDALIESFGSTNKTLLIAQKILKRINTSIFKICETTLNCSKVDLYDEILKKLCSLCSYEHKKKRKAGINGLIYFIKNIDLGDVWLFSKRCDILSTLLFYVRLSDKECNSVRDLIFYILRRTFDSGGDICSVGGDVGYSSNNSNKDSSNNSNKDSSSSSNRDKDSSNKDKDSSNKDNNTPHTTPHNNTPHNNIFTFHLLSNTSDKITYDKDITVLLLGGITSISNKVREISQSSLEYLSELKGLSVNELLEPYKDLIRNTIFKGESYFRNNNEQCAKLDSLSYILGLRPPLFIENVYPLYDIVITKLNRNISGMGVGMGGSVGSSMGGSVGVSVSGSVGGSMGGSNINSNICNNISGNTNSVNSVTNLYTSNPYTNNTTNTTNTSNPYTTTNTTSNPYTTSNTSNPYTNTHTTTNTTSNPYTTSNTSNPYTNTHTT</sequence>
<feature type="compositionally biased region" description="Basic and acidic residues" evidence="1">
    <location>
        <begin position="682"/>
        <end position="707"/>
    </location>
</feature>
<dbReference type="PANTHER" id="PTHR20916">
    <property type="entry name" value="CYSTEINE AND GLYCINE-RICH PROTEIN 2 BINDING PROTEIN"/>
    <property type="match status" value="1"/>
</dbReference>
<feature type="compositionally biased region" description="Low complexity" evidence="1">
    <location>
        <begin position="1047"/>
        <end position="1074"/>
    </location>
</feature>
<feature type="compositionally biased region" description="Low complexity" evidence="1">
    <location>
        <begin position="1416"/>
        <end position="1434"/>
    </location>
</feature>
<feature type="compositionally biased region" description="Low complexity" evidence="1">
    <location>
        <begin position="1450"/>
        <end position="1465"/>
    </location>
</feature>
<evidence type="ECO:0000313" key="2">
    <source>
        <dbReference type="EMBL" id="TBU04522.1"/>
    </source>
</evidence>
<dbReference type="InterPro" id="IPR046807">
    <property type="entry name" value="Tra1_central"/>
</dbReference>
<feature type="region of interest" description="Disordered" evidence="1">
    <location>
        <begin position="1648"/>
        <end position="1711"/>
    </location>
</feature>
<evidence type="ECO:0000256" key="1">
    <source>
        <dbReference type="SAM" id="MobiDB-lite"/>
    </source>
</evidence>
<dbReference type="STRING" id="148818.A0A4V2JVL4"/>
<dbReference type="VEuPathDB" id="MicrosporidiaDB:CWI39_3299p0010"/>
<keyword evidence="3" id="KW-1185">Reference proteome</keyword>
<proteinExistence type="predicted"/>
<dbReference type="Pfam" id="PF20206">
    <property type="entry name" value="Tra1_ring"/>
    <property type="match status" value="1"/>
</dbReference>
<name>A0A4V2JVL4_9MICR</name>
<dbReference type="InterPro" id="IPR046805">
    <property type="entry name" value="Tra1_ring"/>
</dbReference>
<feature type="region of interest" description="Disordered" evidence="1">
    <location>
        <begin position="1043"/>
        <end position="1074"/>
    </location>
</feature>
<dbReference type="Pfam" id="PF20175">
    <property type="entry name" value="Tra1_central"/>
    <property type="match status" value="2"/>
</dbReference>
<feature type="region of interest" description="Disordered" evidence="1">
    <location>
        <begin position="640"/>
        <end position="707"/>
    </location>
</feature>